<keyword evidence="1" id="KW-1133">Transmembrane helix</keyword>
<feature type="transmembrane region" description="Helical" evidence="1">
    <location>
        <begin position="128"/>
        <end position="148"/>
    </location>
</feature>
<feature type="transmembrane region" description="Helical" evidence="1">
    <location>
        <begin position="96"/>
        <end position="116"/>
    </location>
</feature>
<feature type="transmembrane region" description="Helical" evidence="1">
    <location>
        <begin position="63"/>
        <end position="84"/>
    </location>
</feature>
<dbReference type="EMBL" id="BAAASL010000008">
    <property type="protein sequence ID" value="GAA2715187.1"/>
    <property type="molecule type" value="Genomic_DNA"/>
</dbReference>
<reference evidence="3 4" key="1">
    <citation type="journal article" date="2019" name="Int. J. Syst. Evol. Microbiol.">
        <title>The Global Catalogue of Microorganisms (GCM) 10K type strain sequencing project: providing services to taxonomists for standard genome sequencing and annotation.</title>
        <authorList>
            <consortium name="The Broad Institute Genomics Platform"/>
            <consortium name="The Broad Institute Genome Sequencing Center for Infectious Disease"/>
            <person name="Wu L."/>
            <person name="Ma J."/>
        </authorList>
    </citation>
    <scope>NUCLEOTIDE SEQUENCE [LARGE SCALE GENOMIC DNA]</scope>
    <source>
        <strain evidence="3 4">JCM 4542</strain>
    </source>
</reference>
<accession>A0ABN3TT51</accession>
<gene>
    <name evidence="3" type="ORF">GCM10010315_23780</name>
</gene>
<dbReference type="Proteomes" id="UP001500886">
    <property type="component" value="Unassembled WGS sequence"/>
</dbReference>
<organism evidence="3 4">
    <name type="scientific">Streptomyces luteosporeus</name>
    <dbReference type="NCBI Taxonomy" id="173856"/>
    <lineage>
        <taxon>Bacteria</taxon>
        <taxon>Bacillati</taxon>
        <taxon>Actinomycetota</taxon>
        <taxon>Actinomycetes</taxon>
        <taxon>Kitasatosporales</taxon>
        <taxon>Streptomycetaceae</taxon>
        <taxon>Streptomyces</taxon>
    </lineage>
</organism>
<evidence type="ECO:0000259" key="2">
    <source>
        <dbReference type="Pfam" id="PF07853"/>
    </source>
</evidence>
<keyword evidence="1" id="KW-0812">Transmembrane</keyword>
<feature type="transmembrane region" description="Helical" evidence="1">
    <location>
        <begin position="16"/>
        <end position="36"/>
    </location>
</feature>
<dbReference type="RefSeq" id="WP_344434998.1">
    <property type="nucleotide sequence ID" value="NZ_BAAASL010000008.1"/>
</dbReference>
<dbReference type="Pfam" id="PF07853">
    <property type="entry name" value="DUF1648"/>
    <property type="match status" value="1"/>
</dbReference>
<sequence>MSAVPRTVSRTARRTLVATLPAVVACVALLAFYLALRHQLPERLATHFGVGGQADAFDTPGTFLTVGFGVLAGAGVMSGALVCVMRAGPRQQRVMAVLGGGATVLVGVVVVDVLRVNAGGGDVRLPAWHVLVALGAAVAYAGLGWLLAGAYEPPADGPSAPSAHVPRLELAVSEVASWSHVAGSPLLRGVGVVMAVAGVGVGVAAGWAGGVGLGVAGVVTALCSGARVTVDRNGLTVRPVALPRPRVRLPLERITEASARRVEPLRDFGGWGYRVVPGASGVVLRTGDAVAVRLAHGSEFVVTVDDAGTAAGLLNALRERQAG</sequence>
<keyword evidence="4" id="KW-1185">Reference proteome</keyword>
<evidence type="ECO:0000256" key="1">
    <source>
        <dbReference type="SAM" id="Phobius"/>
    </source>
</evidence>
<protein>
    <recommendedName>
        <fullName evidence="2">DUF1648 domain-containing protein</fullName>
    </recommendedName>
</protein>
<feature type="transmembrane region" description="Helical" evidence="1">
    <location>
        <begin position="186"/>
        <end position="205"/>
    </location>
</feature>
<dbReference type="InterPro" id="IPR012867">
    <property type="entry name" value="DUF1648"/>
</dbReference>
<comment type="caution">
    <text evidence="3">The sequence shown here is derived from an EMBL/GenBank/DDBJ whole genome shotgun (WGS) entry which is preliminary data.</text>
</comment>
<proteinExistence type="predicted"/>
<evidence type="ECO:0000313" key="4">
    <source>
        <dbReference type="Proteomes" id="UP001500886"/>
    </source>
</evidence>
<dbReference type="PROSITE" id="PS51257">
    <property type="entry name" value="PROKAR_LIPOPROTEIN"/>
    <property type="match status" value="1"/>
</dbReference>
<feature type="domain" description="DUF1648" evidence="2">
    <location>
        <begin position="26"/>
        <end position="64"/>
    </location>
</feature>
<evidence type="ECO:0000313" key="3">
    <source>
        <dbReference type="EMBL" id="GAA2715187.1"/>
    </source>
</evidence>
<name>A0ABN3TT51_9ACTN</name>
<keyword evidence="1" id="KW-0472">Membrane</keyword>